<accession>A0A369TQN4</accession>
<evidence type="ECO:0000256" key="2">
    <source>
        <dbReference type="ARBA" id="ARBA00022723"/>
    </source>
</evidence>
<dbReference type="InterPro" id="IPR051121">
    <property type="entry name" value="FAH"/>
</dbReference>
<comment type="caution">
    <text evidence="4">The sequence shown here is derived from an EMBL/GenBank/DDBJ whole genome shotgun (WGS) entry which is preliminary data.</text>
</comment>
<dbReference type="GO" id="GO:0046872">
    <property type="term" value="F:metal ion binding"/>
    <property type="evidence" value="ECO:0007669"/>
    <property type="project" value="UniProtKB-KW"/>
</dbReference>
<dbReference type="GO" id="GO:0016787">
    <property type="term" value="F:hydrolase activity"/>
    <property type="evidence" value="ECO:0007669"/>
    <property type="project" value="UniProtKB-KW"/>
</dbReference>
<dbReference type="OrthoDB" id="5197601at2"/>
<evidence type="ECO:0000259" key="3">
    <source>
        <dbReference type="Pfam" id="PF01557"/>
    </source>
</evidence>
<dbReference type="FunFam" id="3.90.850.10:FF:000002">
    <property type="entry name" value="2-hydroxyhepta-2,4-diene-1,7-dioate isomerase"/>
    <property type="match status" value="1"/>
</dbReference>
<dbReference type="Proteomes" id="UP000253977">
    <property type="component" value="Unassembled WGS sequence"/>
</dbReference>
<evidence type="ECO:0000313" key="5">
    <source>
        <dbReference type="Proteomes" id="UP000253977"/>
    </source>
</evidence>
<dbReference type="Gene3D" id="3.90.850.10">
    <property type="entry name" value="Fumarylacetoacetase-like, C-terminal domain"/>
    <property type="match status" value="1"/>
</dbReference>
<protein>
    <submittedName>
        <fullName evidence="4">FAA hydrolase family protein</fullName>
    </submittedName>
</protein>
<dbReference type="SUPFAM" id="SSF56529">
    <property type="entry name" value="FAH"/>
    <property type="match status" value="1"/>
</dbReference>
<comment type="similarity">
    <text evidence="1">Belongs to the FAH family.</text>
</comment>
<dbReference type="GO" id="GO:0016853">
    <property type="term" value="F:isomerase activity"/>
    <property type="evidence" value="ECO:0007669"/>
    <property type="project" value="UniProtKB-ARBA"/>
</dbReference>
<dbReference type="PANTHER" id="PTHR42796">
    <property type="entry name" value="FUMARYLACETOACETATE HYDROLASE DOMAIN-CONTAINING PROTEIN 2A-RELATED"/>
    <property type="match status" value="1"/>
</dbReference>
<evidence type="ECO:0000313" key="4">
    <source>
        <dbReference type="EMBL" id="RDD67202.1"/>
    </source>
</evidence>
<keyword evidence="4" id="KW-0378">Hydrolase</keyword>
<dbReference type="InterPro" id="IPR011234">
    <property type="entry name" value="Fumarylacetoacetase-like_C"/>
</dbReference>
<gene>
    <name evidence="4" type="ORF">DU478_05550</name>
</gene>
<proteinExistence type="inferred from homology"/>
<organism evidence="4 5">
    <name type="scientific">Thalassococcus profundi</name>
    <dbReference type="NCBI Taxonomy" id="2282382"/>
    <lineage>
        <taxon>Bacteria</taxon>
        <taxon>Pseudomonadati</taxon>
        <taxon>Pseudomonadota</taxon>
        <taxon>Alphaproteobacteria</taxon>
        <taxon>Rhodobacterales</taxon>
        <taxon>Roseobacteraceae</taxon>
        <taxon>Thalassococcus</taxon>
    </lineage>
</organism>
<feature type="domain" description="Fumarylacetoacetase-like C-terminal" evidence="3">
    <location>
        <begin position="110"/>
        <end position="322"/>
    </location>
</feature>
<keyword evidence="2" id="KW-0479">Metal-binding</keyword>
<dbReference type="GO" id="GO:0019752">
    <property type="term" value="P:carboxylic acid metabolic process"/>
    <property type="evidence" value="ECO:0007669"/>
    <property type="project" value="UniProtKB-ARBA"/>
</dbReference>
<dbReference type="AlphaFoldDB" id="A0A369TQN4"/>
<keyword evidence="5" id="KW-1185">Reference proteome</keyword>
<name>A0A369TQN4_9RHOB</name>
<sequence>MDGKRRPVRRVAGHRRLAPNGYDQREDRRVRLATISVDGTDVCAAYLADGRLLNLSQVAASMQALIEGGPAALEAARKMLAEAEEGAHDDAVVGGDAPLQAPIPNPRKNVFCVGRNYAEHIAEGERAQNLKIGVTEHPVFFTKPPTSVVAPGGDVLMFPEVSTSVDYEVELTVVIGTAGRNISKADAMKHVFGYTILNDITARDIQRRHGGQYFKGKGLDGSCPIGPAIVTADEIANPHALSIGLSVNGETRQDGNTRDMIFDIPTLIASLSEGLTLEPGDMIATGTPSGVGYAMDPPRFLKDGDTVVCDISGIGTLSNTVRSV</sequence>
<dbReference type="PANTHER" id="PTHR42796:SF4">
    <property type="entry name" value="FUMARYLACETOACETATE HYDROLASE DOMAIN-CONTAINING PROTEIN 2A"/>
    <property type="match status" value="1"/>
</dbReference>
<dbReference type="InterPro" id="IPR036663">
    <property type="entry name" value="Fumarylacetoacetase_C_sf"/>
</dbReference>
<evidence type="ECO:0000256" key="1">
    <source>
        <dbReference type="ARBA" id="ARBA00010211"/>
    </source>
</evidence>
<reference evidence="4 5" key="1">
    <citation type="submission" date="2018-07" db="EMBL/GenBank/DDBJ databases">
        <title>Thalassococcus profundi sp. nov., a marine bacterium isolated from deep seawater of Okinawa Trough.</title>
        <authorList>
            <person name="Yu M."/>
        </authorList>
    </citation>
    <scope>NUCLEOTIDE SEQUENCE [LARGE SCALE GENOMIC DNA]</scope>
    <source>
        <strain evidence="4 5">WRAS1</strain>
    </source>
</reference>
<dbReference type="EMBL" id="QPMK01000003">
    <property type="protein sequence ID" value="RDD67202.1"/>
    <property type="molecule type" value="Genomic_DNA"/>
</dbReference>
<dbReference type="Pfam" id="PF01557">
    <property type="entry name" value="FAA_hydrolase"/>
    <property type="match status" value="1"/>
</dbReference>